<dbReference type="InterPro" id="IPR036034">
    <property type="entry name" value="PDZ_sf"/>
</dbReference>
<dbReference type="EMBL" id="AZBU02000002">
    <property type="protein sequence ID" value="TKR94941.1"/>
    <property type="molecule type" value="Genomic_DNA"/>
</dbReference>
<evidence type="ECO:0000256" key="1">
    <source>
        <dbReference type="SAM" id="MobiDB-lite"/>
    </source>
</evidence>
<dbReference type="InterPro" id="IPR040264">
    <property type="entry name" value="T15H9.4-like"/>
</dbReference>
<sequence length="292" mass="31699">MGSTFVPNDKLVEAVLDIELKAPVTVGLMLSNDNPPKITKLLPSSNFLGKLFVGDMILTINEQKIANIGDFFKFCKPGKIAVRYKRDEYCTCTTKNLPRPKPDVEAFEFQFVWRTGGMPIGILVYQDQEKRIIVSMVENGTVASHMIRPGDILTKVNDIGCNDKEVAKKSILESVNAQRRVKLTIERPGAAEAPKSTVSTPGEVAVVPQAPKGPNYDLPLPPDVLAIMDANRDSCRKQCTNPGIIKNLAAGPVACGNGKKLGISDATPEENVVEYDPSEKPLKATPKRVGAA</sequence>
<dbReference type="SUPFAM" id="SSF50156">
    <property type="entry name" value="PDZ domain-like"/>
    <property type="match status" value="1"/>
</dbReference>
<evidence type="ECO:0000313" key="3">
    <source>
        <dbReference type="EMBL" id="TKR94941.1"/>
    </source>
</evidence>
<keyword evidence="4" id="KW-1185">Reference proteome</keyword>
<evidence type="ECO:0000313" key="4">
    <source>
        <dbReference type="Proteomes" id="UP000298663"/>
    </source>
</evidence>
<feature type="domain" description="PDZ" evidence="2">
    <location>
        <begin position="116"/>
        <end position="189"/>
    </location>
</feature>
<organism evidence="3 4">
    <name type="scientific">Steinernema carpocapsae</name>
    <name type="common">Entomopathogenic nematode</name>
    <dbReference type="NCBI Taxonomy" id="34508"/>
    <lineage>
        <taxon>Eukaryota</taxon>
        <taxon>Metazoa</taxon>
        <taxon>Ecdysozoa</taxon>
        <taxon>Nematoda</taxon>
        <taxon>Chromadorea</taxon>
        <taxon>Rhabditida</taxon>
        <taxon>Tylenchina</taxon>
        <taxon>Panagrolaimomorpha</taxon>
        <taxon>Strongyloidoidea</taxon>
        <taxon>Steinernematidae</taxon>
        <taxon>Steinernema</taxon>
    </lineage>
</organism>
<protein>
    <recommendedName>
        <fullName evidence="2">PDZ domain-containing protein</fullName>
    </recommendedName>
</protein>
<dbReference type="PANTHER" id="PTHR31327:SF5">
    <property type="entry name" value="PDZ DOMAIN-CONTAINING PROTEIN"/>
    <property type="match status" value="1"/>
</dbReference>
<dbReference type="InterPro" id="IPR001478">
    <property type="entry name" value="PDZ"/>
</dbReference>
<dbReference type="OrthoDB" id="5852987at2759"/>
<dbReference type="Gene3D" id="2.30.42.10">
    <property type="match status" value="1"/>
</dbReference>
<name>A0A4U5PFD8_STECR</name>
<dbReference type="PANTHER" id="PTHR31327">
    <property type="entry name" value="SPERM MEIOSIS PDZ DOMAIN CONTAINING PROTEINS-RELATED"/>
    <property type="match status" value="1"/>
</dbReference>
<evidence type="ECO:0000259" key="2">
    <source>
        <dbReference type="SMART" id="SM00228"/>
    </source>
</evidence>
<feature type="region of interest" description="Disordered" evidence="1">
    <location>
        <begin position="262"/>
        <end position="292"/>
    </location>
</feature>
<reference evidence="3 4" key="1">
    <citation type="journal article" date="2015" name="Genome Biol.">
        <title>Comparative genomics of Steinernema reveals deeply conserved gene regulatory networks.</title>
        <authorList>
            <person name="Dillman A.R."/>
            <person name="Macchietto M."/>
            <person name="Porter C.F."/>
            <person name="Rogers A."/>
            <person name="Williams B."/>
            <person name="Antoshechkin I."/>
            <person name="Lee M.M."/>
            <person name="Goodwin Z."/>
            <person name="Lu X."/>
            <person name="Lewis E.E."/>
            <person name="Goodrich-Blair H."/>
            <person name="Stock S.P."/>
            <person name="Adams B.J."/>
            <person name="Sternberg P.W."/>
            <person name="Mortazavi A."/>
        </authorList>
    </citation>
    <scope>NUCLEOTIDE SEQUENCE [LARGE SCALE GENOMIC DNA]</scope>
    <source>
        <strain evidence="3 4">ALL</strain>
    </source>
</reference>
<proteinExistence type="predicted"/>
<comment type="caution">
    <text evidence="3">The sequence shown here is derived from an EMBL/GenBank/DDBJ whole genome shotgun (WGS) entry which is preliminary data.</text>
</comment>
<accession>A0A4U5PFD8</accession>
<dbReference type="SMART" id="SM00228">
    <property type="entry name" value="PDZ"/>
    <property type="match status" value="1"/>
</dbReference>
<dbReference type="AlphaFoldDB" id="A0A4U5PFD8"/>
<dbReference type="Proteomes" id="UP000298663">
    <property type="component" value="Unassembled WGS sequence"/>
</dbReference>
<reference evidence="3 4" key="2">
    <citation type="journal article" date="2019" name="G3 (Bethesda)">
        <title>Hybrid Assembly of the Genome of the Entomopathogenic Nematode Steinernema carpocapsae Identifies the X-Chromosome.</title>
        <authorList>
            <person name="Serra L."/>
            <person name="Macchietto M."/>
            <person name="Macias-Munoz A."/>
            <person name="McGill C.J."/>
            <person name="Rodriguez I.M."/>
            <person name="Rodriguez B."/>
            <person name="Murad R."/>
            <person name="Mortazavi A."/>
        </authorList>
    </citation>
    <scope>NUCLEOTIDE SEQUENCE [LARGE SCALE GENOMIC DNA]</scope>
    <source>
        <strain evidence="3 4">ALL</strain>
    </source>
</reference>
<gene>
    <name evidence="3" type="ORF">L596_009167</name>
</gene>